<dbReference type="Gene3D" id="3.30.505.50">
    <property type="entry name" value="Sigma 54 modulation/S30EA ribosomal protein, C-terminal domain"/>
    <property type="match status" value="1"/>
</dbReference>
<dbReference type="RefSeq" id="XP_005703771.1">
    <property type="nucleotide sequence ID" value="XM_005703714.1"/>
</dbReference>
<dbReference type="GO" id="GO:0043024">
    <property type="term" value="F:ribosomal small subunit binding"/>
    <property type="evidence" value="ECO:0007669"/>
    <property type="project" value="TreeGrafter"/>
</dbReference>
<sequence>MDCGFVSVVPGTIRCFCGTASCGFLKRKNVLFLKPSAYSRIVFLRGVRGRKESVSIPFSMKISEDAVKLIVVTGNNIELTEALHKYVEEKVGKAILKYIHFVVKVEVHLSVAHNPSIKLRHTSEVTVFARKHVLRASETAETMYAAIDLVSDITERKLQRYKERLHEPIHGPKTSDIAVNPIPETDLVSRRPSRGDEEEWKELVDKYSSDNLLDTLSPEDKVVKRKSFPVPRQTVAEAVLCLEYIDHDFYVFRNSETGEVNIVYRRNHGGVGLIVPERES</sequence>
<keyword evidence="1" id="KW-0810">Translation regulation</keyword>
<evidence type="ECO:0000259" key="2">
    <source>
        <dbReference type="Pfam" id="PF16321"/>
    </source>
</evidence>
<reference evidence="4" key="1">
    <citation type="journal article" date="2013" name="Science">
        <title>Gene transfer from bacteria and archaea facilitated evolution of an extremophilic eukaryote.</title>
        <authorList>
            <person name="Schonknecht G."/>
            <person name="Chen W.H."/>
            <person name="Ternes C.M."/>
            <person name="Barbier G.G."/>
            <person name="Shrestha R.P."/>
            <person name="Stanke M."/>
            <person name="Brautigam A."/>
            <person name="Baker B.J."/>
            <person name="Banfield J.F."/>
            <person name="Garavito R.M."/>
            <person name="Carr K."/>
            <person name="Wilkerson C."/>
            <person name="Rensing S.A."/>
            <person name="Gagneul D."/>
            <person name="Dickenson N.E."/>
            <person name="Oesterhelt C."/>
            <person name="Lercher M.J."/>
            <person name="Weber A.P."/>
        </authorList>
    </citation>
    <scope>NUCLEOTIDE SEQUENCE [LARGE SCALE GENOMIC DNA]</scope>
    <source>
        <strain evidence="4">074W</strain>
    </source>
</reference>
<dbReference type="Gene3D" id="3.30.160.100">
    <property type="entry name" value="Ribosome hibernation promotion factor-like"/>
    <property type="match status" value="1"/>
</dbReference>
<dbReference type="PANTHER" id="PTHR33231">
    <property type="entry name" value="30S RIBOSOMAL PROTEIN"/>
    <property type="match status" value="1"/>
</dbReference>
<dbReference type="eggNOG" id="ENOG502QQ0F">
    <property type="taxonomic scope" value="Eukaryota"/>
</dbReference>
<keyword evidence="3" id="KW-0689">Ribosomal protein</keyword>
<organism evidence="3 4">
    <name type="scientific">Galdieria sulphuraria</name>
    <name type="common">Red alga</name>
    <dbReference type="NCBI Taxonomy" id="130081"/>
    <lineage>
        <taxon>Eukaryota</taxon>
        <taxon>Rhodophyta</taxon>
        <taxon>Bangiophyceae</taxon>
        <taxon>Galdieriales</taxon>
        <taxon>Galdieriaceae</taxon>
        <taxon>Galdieria</taxon>
    </lineage>
</organism>
<dbReference type="InterPro" id="IPR032528">
    <property type="entry name" value="Ribosom_S30AE_C"/>
</dbReference>
<gene>
    <name evidence="3" type="ORF">Gasu_52290</name>
</gene>
<dbReference type="OrthoDB" id="10253151at2759"/>
<dbReference type="OMA" id="KYFAMPP"/>
<keyword evidence="3" id="KW-0687">Ribonucleoprotein</keyword>
<dbReference type="Gramene" id="EME27251">
    <property type="protein sequence ID" value="EME27251"/>
    <property type="gene ID" value="Gasu_52290"/>
</dbReference>
<dbReference type="InterPro" id="IPR038416">
    <property type="entry name" value="Ribosom_S30AE_C_sf"/>
</dbReference>
<dbReference type="STRING" id="130081.M2VVK1"/>
<dbReference type="InterPro" id="IPR050574">
    <property type="entry name" value="HPF/YfiA_ribosome-assoc"/>
</dbReference>
<dbReference type="AlphaFoldDB" id="M2VVK1"/>
<dbReference type="InterPro" id="IPR036567">
    <property type="entry name" value="RHF-like"/>
</dbReference>
<dbReference type="KEGG" id="gsl:Gasu_52290"/>
<dbReference type="Proteomes" id="UP000030680">
    <property type="component" value="Unassembled WGS sequence"/>
</dbReference>
<feature type="domain" description="Sigma 54 modulation/S30EA ribosomal protein C-terminal" evidence="2">
    <location>
        <begin position="219"/>
        <end position="273"/>
    </location>
</feature>
<dbReference type="GeneID" id="17086178"/>
<dbReference type="EMBL" id="KB454535">
    <property type="protein sequence ID" value="EME27251.1"/>
    <property type="molecule type" value="Genomic_DNA"/>
</dbReference>
<evidence type="ECO:0000313" key="3">
    <source>
        <dbReference type="EMBL" id="EME27251.1"/>
    </source>
</evidence>
<dbReference type="GO" id="GO:0022627">
    <property type="term" value="C:cytosolic small ribosomal subunit"/>
    <property type="evidence" value="ECO:0007669"/>
    <property type="project" value="TreeGrafter"/>
</dbReference>
<dbReference type="GO" id="GO:0045900">
    <property type="term" value="P:negative regulation of translational elongation"/>
    <property type="evidence" value="ECO:0007669"/>
    <property type="project" value="TreeGrafter"/>
</dbReference>
<keyword evidence="4" id="KW-1185">Reference proteome</keyword>
<proteinExistence type="inferred from homology"/>
<dbReference type="NCBIfam" id="TIGR00741">
    <property type="entry name" value="yfiA"/>
    <property type="match status" value="1"/>
</dbReference>
<evidence type="ECO:0000313" key="4">
    <source>
        <dbReference type="Proteomes" id="UP000030680"/>
    </source>
</evidence>
<dbReference type="CDD" id="cd00552">
    <property type="entry name" value="RaiA"/>
    <property type="match status" value="1"/>
</dbReference>
<dbReference type="InterPro" id="IPR034694">
    <property type="entry name" value="HPF_long/plastid"/>
</dbReference>
<accession>M2VVK1</accession>
<dbReference type="InterPro" id="IPR003489">
    <property type="entry name" value="RHF/RaiA"/>
</dbReference>
<dbReference type="Pfam" id="PF02482">
    <property type="entry name" value="Ribosomal_S30AE"/>
    <property type="match status" value="1"/>
</dbReference>
<protein>
    <submittedName>
        <fullName evidence="3">Plastid-specific ribosomal protein PSRP-1</fullName>
    </submittedName>
</protein>
<evidence type="ECO:0000256" key="1">
    <source>
        <dbReference type="ARBA" id="ARBA00022845"/>
    </source>
</evidence>
<dbReference type="PANTHER" id="PTHR33231:SF1">
    <property type="entry name" value="30S RIBOSOMAL PROTEIN"/>
    <property type="match status" value="1"/>
</dbReference>
<dbReference type="Pfam" id="PF16321">
    <property type="entry name" value="Ribosom_S30AE_C"/>
    <property type="match status" value="1"/>
</dbReference>
<dbReference type="HAMAP" id="MF_00839">
    <property type="entry name" value="HPF"/>
    <property type="match status" value="1"/>
</dbReference>
<dbReference type="SUPFAM" id="SSF69754">
    <property type="entry name" value="Ribosome binding protein Y (YfiA homologue)"/>
    <property type="match status" value="1"/>
</dbReference>
<name>M2VVK1_GALSU</name>